<evidence type="ECO:0000313" key="9">
    <source>
        <dbReference type="EMBL" id="CCI44801.1"/>
    </source>
</evidence>
<keyword evidence="3" id="KW-0547">Nucleotide-binding</keyword>
<dbReference type="GO" id="GO:0006396">
    <property type="term" value="P:RNA processing"/>
    <property type="evidence" value="ECO:0007669"/>
    <property type="project" value="InterPro"/>
</dbReference>
<evidence type="ECO:0000256" key="2">
    <source>
        <dbReference type="ARBA" id="ARBA00022679"/>
    </source>
</evidence>
<dbReference type="AlphaFoldDB" id="A0A024GD68"/>
<dbReference type="SUPFAM" id="SSF56112">
    <property type="entry name" value="Protein kinase-like (PK-like)"/>
    <property type="match status" value="1"/>
</dbReference>
<dbReference type="InParanoid" id="A0A024GD68"/>
<dbReference type="OrthoDB" id="541719at2759"/>
<sequence>MIHRKKKLLGKKSDDEYPLTNEDEIFNGRYRVQGKQMGLGSFGQVVEGTDLETNEKVAIKIIKKKRNFLAQAQTEISVLEVLHRHHHPGRKMIVHLKCSFLHKGFQCLVFELLSYNLYELIQSTGFRGIGLSLLRKVAGQILQALDYMAQPSVKVIHCDLKPENILLVDPKHSQIKIIDFGSSCFSHEQLYHYIQSRYYRAPEVLLGMKYTYAIDMWSLGCILVEMHTGKPLFKGADQHDQLRRITLVLGMFPQHFIEQTPSMYRREYFDEARVVEGDKVIHQYRLKDCKSYGSGQKEQPCARSLAEILGVDIGGPEGRRRGEKHHSRNQYLCFLDLIRRMLEYDPVARISPSEALKHPFFDTEVEVNKKSKCMRSTASRVTYNDDYESSWEPEIEDFEMLERSWSNATPSLAELVREDIPSARQFFRKVLQAKYPKELGMWNKWAVMEWKSANYDLARVIFKKASKIRYDLRLWVSWATMEMECNNYHESKRLFHVIIATDPKNSHALLGLALLEMKQGYNHKAKKIFNELIREYPKDVNAFQAYGIFQGKCKNMKEARELFHHATQLDDVGGQVWHAWAKAEYEMGFYRRALSVLEQGMMQFPTHKYLILLSAMAQFKAGDQWEGRRTFSQLVDSGDFIHAAFFNAFAKMEEEAGDMTQAESLYRDALNLHPDHVPSIMSFAILQAQGGNVQAGRELFEQSIPIVKEVGTLLFAWGSFEEQYGELTHAKQIFEETTAKEPTHLEAWRALARVENKLGNVQNARAVLTRAAQHVDNSVPLLMQLAKNEERNNNIDEARRTLEKALELDNENGSVWNFRALLELRHDPTKTLSLVESALGCIPAHETHTQSILYCTYGRALAMTQEYEAAVTAFKKSLQLVPRNPETHIVYVDCVLIPTERWIDAEKHLHFAKMCIHRNAKQRQKIEKKLAIVQRRL</sequence>
<dbReference type="SMART" id="SM00386">
    <property type="entry name" value="HAT"/>
    <property type="match status" value="12"/>
</dbReference>
<dbReference type="STRING" id="65357.A0A024GD68"/>
<keyword evidence="10" id="KW-1185">Reference proteome</keyword>
<gene>
    <name evidence="9" type="ORF">BN9_056250</name>
</gene>
<organism evidence="9 10">
    <name type="scientific">Albugo candida</name>
    <dbReference type="NCBI Taxonomy" id="65357"/>
    <lineage>
        <taxon>Eukaryota</taxon>
        <taxon>Sar</taxon>
        <taxon>Stramenopiles</taxon>
        <taxon>Oomycota</taxon>
        <taxon>Peronosporomycetes</taxon>
        <taxon>Albuginales</taxon>
        <taxon>Albuginaceae</taxon>
        <taxon>Albugo</taxon>
    </lineage>
</organism>
<evidence type="ECO:0000256" key="1">
    <source>
        <dbReference type="ARBA" id="ARBA00022527"/>
    </source>
</evidence>
<dbReference type="Pfam" id="PF13174">
    <property type="entry name" value="TPR_6"/>
    <property type="match status" value="1"/>
</dbReference>
<dbReference type="InterPro" id="IPR011990">
    <property type="entry name" value="TPR-like_helical_dom_sf"/>
</dbReference>
<dbReference type="EMBL" id="CAIX01000079">
    <property type="protein sequence ID" value="CCI44801.1"/>
    <property type="molecule type" value="Genomic_DNA"/>
</dbReference>
<dbReference type="Pfam" id="PF00069">
    <property type="entry name" value="Pkinase"/>
    <property type="match status" value="1"/>
</dbReference>
<name>A0A024GD68_9STRA</name>
<feature type="domain" description="Protein kinase" evidence="8">
    <location>
        <begin position="31"/>
        <end position="361"/>
    </location>
</feature>
<dbReference type="SMART" id="SM00220">
    <property type="entry name" value="S_TKc"/>
    <property type="match status" value="1"/>
</dbReference>
<dbReference type="InterPro" id="IPR000719">
    <property type="entry name" value="Prot_kinase_dom"/>
</dbReference>
<dbReference type="InterPro" id="IPR019734">
    <property type="entry name" value="TPR_rpt"/>
</dbReference>
<dbReference type="InterPro" id="IPR011009">
    <property type="entry name" value="Kinase-like_dom_sf"/>
</dbReference>
<evidence type="ECO:0000313" key="10">
    <source>
        <dbReference type="Proteomes" id="UP000053237"/>
    </source>
</evidence>
<reference evidence="9 10" key="1">
    <citation type="submission" date="2012-05" db="EMBL/GenBank/DDBJ databases">
        <title>Recombination and specialization in a pathogen metapopulation.</title>
        <authorList>
            <person name="Gardiner A."/>
            <person name="Kemen E."/>
            <person name="Schultz-Larsen T."/>
            <person name="MacLean D."/>
            <person name="Van Oosterhout C."/>
            <person name="Jones J.D.G."/>
        </authorList>
    </citation>
    <scope>NUCLEOTIDE SEQUENCE [LARGE SCALE GENOMIC DNA]</scope>
    <source>
        <strain evidence="9 10">Ac Nc2</strain>
    </source>
</reference>
<evidence type="ECO:0000256" key="3">
    <source>
        <dbReference type="ARBA" id="ARBA00022741"/>
    </source>
</evidence>
<dbReference type="SMART" id="SM00028">
    <property type="entry name" value="TPR"/>
    <property type="match status" value="8"/>
</dbReference>
<dbReference type="PANTHER" id="PTHR24058:SF28">
    <property type="entry name" value="SERINE_THREONINE-PROTEIN KINASE MINIBRAIN"/>
    <property type="match status" value="1"/>
</dbReference>
<dbReference type="PROSITE" id="PS50005">
    <property type="entry name" value="TPR"/>
    <property type="match status" value="2"/>
</dbReference>
<dbReference type="Gene3D" id="1.10.510.10">
    <property type="entry name" value="Transferase(Phosphotransferase) domain 1"/>
    <property type="match status" value="2"/>
</dbReference>
<evidence type="ECO:0000256" key="6">
    <source>
        <dbReference type="PROSITE-ProRule" id="PRU00339"/>
    </source>
</evidence>
<dbReference type="InterPro" id="IPR050494">
    <property type="entry name" value="Ser_Thr_dual-spec_kinase"/>
</dbReference>
<accession>A0A024GD68</accession>
<dbReference type="InterPro" id="IPR003107">
    <property type="entry name" value="HAT"/>
</dbReference>
<evidence type="ECO:0000256" key="4">
    <source>
        <dbReference type="ARBA" id="ARBA00022777"/>
    </source>
</evidence>
<evidence type="ECO:0000256" key="5">
    <source>
        <dbReference type="ARBA" id="ARBA00022840"/>
    </source>
</evidence>
<keyword evidence="6" id="KW-0802">TPR repeat</keyword>
<keyword evidence="4" id="KW-0418">Kinase</keyword>
<dbReference type="Pfam" id="PF14559">
    <property type="entry name" value="TPR_19"/>
    <property type="match status" value="1"/>
</dbReference>
<feature type="coiled-coil region" evidence="7">
    <location>
        <begin position="751"/>
        <end position="808"/>
    </location>
</feature>
<dbReference type="GO" id="GO:0004674">
    <property type="term" value="F:protein serine/threonine kinase activity"/>
    <property type="evidence" value="ECO:0007669"/>
    <property type="project" value="UniProtKB-KW"/>
</dbReference>
<evidence type="ECO:0000256" key="7">
    <source>
        <dbReference type="SAM" id="Coils"/>
    </source>
</evidence>
<dbReference type="GO" id="GO:0005524">
    <property type="term" value="F:ATP binding"/>
    <property type="evidence" value="ECO:0007669"/>
    <property type="project" value="UniProtKB-KW"/>
</dbReference>
<dbReference type="PROSITE" id="PS00108">
    <property type="entry name" value="PROTEIN_KINASE_ST"/>
    <property type="match status" value="1"/>
</dbReference>
<keyword evidence="2" id="KW-0808">Transferase</keyword>
<protein>
    <recommendedName>
        <fullName evidence="8">Protein kinase domain-containing protein</fullName>
    </recommendedName>
</protein>
<dbReference type="Gene3D" id="1.25.40.10">
    <property type="entry name" value="Tetratricopeptide repeat domain"/>
    <property type="match status" value="2"/>
</dbReference>
<dbReference type="InterPro" id="IPR008271">
    <property type="entry name" value="Ser/Thr_kinase_AS"/>
</dbReference>
<dbReference type="Proteomes" id="UP000053237">
    <property type="component" value="Unassembled WGS sequence"/>
</dbReference>
<comment type="caution">
    <text evidence="9">The sequence shown here is derived from an EMBL/GenBank/DDBJ whole genome shotgun (WGS) entry which is preliminary data.</text>
</comment>
<dbReference type="SUPFAM" id="SSF48452">
    <property type="entry name" value="TPR-like"/>
    <property type="match status" value="2"/>
</dbReference>
<keyword evidence="5" id="KW-0067">ATP-binding</keyword>
<dbReference type="PANTHER" id="PTHR24058">
    <property type="entry name" value="DUAL SPECIFICITY PROTEIN KINASE"/>
    <property type="match status" value="1"/>
</dbReference>
<keyword evidence="1" id="KW-0723">Serine/threonine-protein kinase</keyword>
<feature type="repeat" description="TPR" evidence="6">
    <location>
        <begin position="851"/>
        <end position="884"/>
    </location>
</feature>
<evidence type="ECO:0000259" key="8">
    <source>
        <dbReference type="PROSITE" id="PS50011"/>
    </source>
</evidence>
<dbReference type="PROSITE" id="PS50011">
    <property type="entry name" value="PROTEIN_KINASE_DOM"/>
    <property type="match status" value="1"/>
</dbReference>
<keyword evidence="7" id="KW-0175">Coiled coil</keyword>
<feature type="repeat" description="TPR" evidence="6">
    <location>
        <begin position="643"/>
        <end position="676"/>
    </location>
</feature>
<proteinExistence type="predicted"/>